<keyword evidence="1" id="KW-0233">DNA recombination</keyword>
<dbReference type="Proteomes" id="UP000430692">
    <property type="component" value="Unassembled WGS sequence"/>
</dbReference>
<proteinExistence type="predicted"/>
<dbReference type="Pfam" id="PF00589">
    <property type="entry name" value="Phage_integrase"/>
    <property type="match status" value="1"/>
</dbReference>
<feature type="domain" description="Tyr recombinase" evidence="2">
    <location>
        <begin position="2"/>
        <end position="45"/>
    </location>
</feature>
<protein>
    <submittedName>
        <fullName evidence="3">Tyrosine-type recombinase/integrase</fullName>
    </submittedName>
</protein>
<dbReference type="SUPFAM" id="SSF56349">
    <property type="entry name" value="DNA breaking-rejoining enzymes"/>
    <property type="match status" value="1"/>
</dbReference>
<evidence type="ECO:0000256" key="1">
    <source>
        <dbReference type="ARBA" id="ARBA00023172"/>
    </source>
</evidence>
<evidence type="ECO:0000313" key="4">
    <source>
        <dbReference type="Proteomes" id="UP000430692"/>
    </source>
</evidence>
<dbReference type="InterPro" id="IPR011010">
    <property type="entry name" value="DNA_brk_join_enz"/>
</dbReference>
<reference evidence="3 4" key="1">
    <citation type="submission" date="2019-12" db="EMBL/GenBank/DDBJ databases">
        <title>Whole-genome analyses of novel actinobacteria.</title>
        <authorList>
            <person name="Sahin N."/>
            <person name="Saygin H."/>
        </authorList>
    </citation>
    <scope>NUCLEOTIDE SEQUENCE [LARGE SCALE GENOMIC DNA]</scope>
    <source>
        <strain evidence="3 4">KC615</strain>
    </source>
</reference>
<dbReference type="InterPro" id="IPR013762">
    <property type="entry name" value="Integrase-like_cat_sf"/>
</dbReference>
<evidence type="ECO:0000313" key="3">
    <source>
        <dbReference type="EMBL" id="MXQ52485.1"/>
    </source>
</evidence>
<organism evidence="3 4">
    <name type="scientific">Shimazuella alba</name>
    <dbReference type="NCBI Taxonomy" id="2690964"/>
    <lineage>
        <taxon>Bacteria</taxon>
        <taxon>Bacillati</taxon>
        <taxon>Bacillota</taxon>
        <taxon>Bacilli</taxon>
        <taxon>Bacillales</taxon>
        <taxon>Thermoactinomycetaceae</taxon>
        <taxon>Shimazuella</taxon>
    </lineage>
</organism>
<keyword evidence="4" id="KW-1185">Reference proteome</keyword>
<accession>A0A6I4VQD4</accession>
<sequence>MTVFKSLHKYSKLADIQPAVSPHGLRHFFCSNALEKGLNVHEVASIDHITLYQS</sequence>
<dbReference type="GO" id="GO:0015074">
    <property type="term" value="P:DNA integration"/>
    <property type="evidence" value="ECO:0007669"/>
    <property type="project" value="InterPro"/>
</dbReference>
<dbReference type="GO" id="GO:0006310">
    <property type="term" value="P:DNA recombination"/>
    <property type="evidence" value="ECO:0007669"/>
    <property type="project" value="UniProtKB-KW"/>
</dbReference>
<dbReference type="GO" id="GO:0003677">
    <property type="term" value="F:DNA binding"/>
    <property type="evidence" value="ECO:0007669"/>
    <property type="project" value="InterPro"/>
</dbReference>
<dbReference type="EMBL" id="WUUL01000001">
    <property type="protein sequence ID" value="MXQ52485.1"/>
    <property type="molecule type" value="Genomic_DNA"/>
</dbReference>
<evidence type="ECO:0000259" key="2">
    <source>
        <dbReference type="Pfam" id="PF00589"/>
    </source>
</evidence>
<gene>
    <name evidence="3" type="ORF">GSM42_01690</name>
</gene>
<dbReference type="InterPro" id="IPR002104">
    <property type="entry name" value="Integrase_catalytic"/>
</dbReference>
<dbReference type="Gene3D" id="1.10.443.10">
    <property type="entry name" value="Intergrase catalytic core"/>
    <property type="match status" value="1"/>
</dbReference>
<dbReference type="AlphaFoldDB" id="A0A6I4VQD4"/>
<dbReference type="RefSeq" id="WP_160799691.1">
    <property type="nucleotide sequence ID" value="NZ_WUUL01000001.1"/>
</dbReference>
<name>A0A6I4VQD4_9BACL</name>
<comment type="caution">
    <text evidence="3">The sequence shown here is derived from an EMBL/GenBank/DDBJ whole genome shotgun (WGS) entry which is preliminary data.</text>
</comment>